<name>A0A1I4BLL5_9ACTN</name>
<dbReference type="EMBL" id="FOSG01000008">
    <property type="protein sequence ID" value="SFK69615.1"/>
    <property type="molecule type" value="Genomic_DNA"/>
</dbReference>
<organism evidence="1 2">
    <name type="scientific">Streptomyces pini</name>
    <dbReference type="NCBI Taxonomy" id="1520580"/>
    <lineage>
        <taxon>Bacteria</taxon>
        <taxon>Bacillati</taxon>
        <taxon>Actinomycetota</taxon>
        <taxon>Actinomycetes</taxon>
        <taxon>Kitasatosporales</taxon>
        <taxon>Streptomycetaceae</taxon>
        <taxon>Streptomyces</taxon>
    </lineage>
</organism>
<sequence>MRMKARPYLHYAPVPGGVYLSGAGTQFAMRGPEALFKVVDVCVPLLEDGVTEDELVAALGSERARPVVRKLADGLRGHGMLLDLDALTVPEPPREVRERHPEALAWLESVSDDPYALFERFRDARILLCGPPVVVLPAARGLARAGARRLVLASPDPDAVAATALRLGAEVLPGSSRDLARTAGEADAVLYHREESGTAPDGESGADWLPDGVPVVAVRTAGPLVLAGPAVRDRAARGVWPALDVRAQAWVAGGEPQPAGGEPAARPAADALAGALAGQALFEALTEGATPGEAHVLHGAEVAAERVLVPSPADPVRPPRALADAVPADAPEPQDAVRSVTAVATPWTGLFALTAGDDLPQMPLALREAEYRAGRTGRVVAWAHDQRTATVATGLEALRGLAPAQSEAVPAAGLTEERWLLDGALRLLAADARPPAPPAAAEQETEQEWKRDPETVRILHGLAEHGPADVRVRLLHVPGLDWRLCRAEITGSGEPPVLAWGPDGAGAARAALGTALARVQVRRLRGADAAAGTSPGVRTDALALAGAEAVALLREQVAAYAAAAGVRYLGVCHRADPVLGELPVWYGPVRAYPAGREGSDV</sequence>
<dbReference type="OrthoDB" id="3870616at2"/>
<evidence type="ECO:0000313" key="2">
    <source>
        <dbReference type="Proteomes" id="UP000198928"/>
    </source>
</evidence>
<reference evidence="2" key="1">
    <citation type="submission" date="2016-10" db="EMBL/GenBank/DDBJ databases">
        <authorList>
            <person name="Varghese N."/>
            <person name="Submissions S."/>
        </authorList>
    </citation>
    <scope>NUCLEOTIDE SEQUENCE [LARGE SCALE GENOMIC DNA]</scope>
    <source>
        <strain evidence="2">PL19</strain>
    </source>
</reference>
<dbReference type="AlphaFoldDB" id="A0A1I4BLL5"/>
<keyword evidence="2" id="KW-1185">Reference proteome</keyword>
<gene>
    <name evidence="1" type="ORF">SAMN05192584_10848</name>
</gene>
<proteinExistence type="predicted"/>
<dbReference type="Proteomes" id="UP000198928">
    <property type="component" value="Unassembled WGS sequence"/>
</dbReference>
<evidence type="ECO:0000313" key="1">
    <source>
        <dbReference type="EMBL" id="SFK69615.1"/>
    </source>
</evidence>
<evidence type="ECO:0008006" key="3">
    <source>
        <dbReference type="Google" id="ProtNLM"/>
    </source>
</evidence>
<protein>
    <recommendedName>
        <fullName evidence="3">Thiazole-containing bacteriocin maturation protein</fullName>
    </recommendedName>
</protein>
<dbReference type="RefSeq" id="WP_139238098.1">
    <property type="nucleotide sequence ID" value="NZ_FOSG01000008.1"/>
</dbReference>
<accession>A0A1I4BLL5</accession>